<evidence type="ECO:0000313" key="2">
    <source>
        <dbReference type="Proteomes" id="UP001057452"/>
    </source>
</evidence>
<evidence type="ECO:0000313" key="1">
    <source>
        <dbReference type="EMBL" id="KAI4802707.1"/>
    </source>
</evidence>
<sequence length="92" mass="9971">LLCMRLDIHEAARRPQRYKVMLNCAMNILAYDPPKPDRISVCMRSSECVASRLALRPADTQPPLCVSSPGPMPSPANHTAATYFGSPLSSAG</sequence>
<reference evidence="1" key="1">
    <citation type="submission" date="2022-05" db="EMBL/GenBank/DDBJ databases">
        <title>Chromosome-level genome of Chaenocephalus aceratus.</title>
        <authorList>
            <person name="Park H."/>
        </authorList>
    </citation>
    <scope>NUCLEOTIDE SEQUENCE</scope>
    <source>
        <strain evidence="1">KU_202001</strain>
    </source>
</reference>
<organism evidence="1 2">
    <name type="scientific">Chaenocephalus aceratus</name>
    <name type="common">Blackfin icefish</name>
    <name type="synonym">Chaenichthys aceratus</name>
    <dbReference type="NCBI Taxonomy" id="36190"/>
    <lineage>
        <taxon>Eukaryota</taxon>
        <taxon>Metazoa</taxon>
        <taxon>Chordata</taxon>
        <taxon>Craniata</taxon>
        <taxon>Vertebrata</taxon>
        <taxon>Euteleostomi</taxon>
        <taxon>Actinopterygii</taxon>
        <taxon>Neopterygii</taxon>
        <taxon>Teleostei</taxon>
        <taxon>Neoteleostei</taxon>
        <taxon>Acanthomorphata</taxon>
        <taxon>Eupercaria</taxon>
        <taxon>Perciformes</taxon>
        <taxon>Notothenioidei</taxon>
        <taxon>Channichthyidae</taxon>
        <taxon>Chaenocephalus</taxon>
    </lineage>
</organism>
<comment type="caution">
    <text evidence="1">The sequence shown here is derived from an EMBL/GenBank/DDBJ whole genome shotgun (WGS) entry which is preliminary data.</text>
</comment>
<name>A0ACB9VS04_CHAAC</name>
<gene>
    <name evidence="1" type="ORF">KUCAC02_006286</name>
</gene>
<feature type="non-terminal residue" evidence="1">
    <location>
        <position position="92"/>
    </location>
</feature>
<accession>A0ACB9VS04</accession>
<feature type="non-terminal residue" evidence="1">
    <location>
        <position position="1"/>
    </location>
</feature>
<proteinExistence type="predicted"/>
<keyword evidence="2" id="KW-1185">Reference proteome</keyword>
<dbReference type="EMBL" id="CM043807">
    <property type="protein sequence ID" value="KAI4802707.1"/>
    <property type="molecule type" value="Genomic_DNA"/>
</dbReference>
<dbReference type="Proteomes" id="UP001057452">
    <property type="component" value="Chromosome 23"/>
</dbReference>
<protein>
    <submittedName>
        <fullName evidence="1">Uncharacterized protein</fullName>
    </submittedName>
</protein>